<dbReference type="PANTHER" id="PTHR13774:SF17">
    <property type="entry name" value="PHENAZINE BIOSYNTHESIS-LIKE DOMAIN-CONTAINING PROTEIN"/>
    <property type="match status" value="1"/>
</dbReference>
<feature type="active site" evidence="3">
    <location>
        <position position="46"/>
    </location>
</feature>
<dbReference type="SUPFAM" id="SSF54506">
    <property type="entry name" value="Diaminopimelate epimerase-like"/>
    <property type="match status" value="1"/>
</dbReference>
<organism evidence="4 5">
    <name type="scientific">Enterobacter agglomerans</name>
    <name type="common">Erwinia herbicola</name>
    <name type="synonym">Pantoea agglomerans</name>
    <dbReference type="NCBI Taxonomy" id="549"/>
    <lineage>
        <taxon>Bacteria</taxon>
        <taxon>Pseudomonadati</taxon>
        <taxon>Pseudomonadota</taxon>
        <taxon>Gammaproteobacteria</taxon>
        <taxon>Enterobacterales</taxon>
        <taxon>Erwiniaceae</taxon>
        <taxon>Pantoea</taxon>
        <taxon>Pantoea agglomerans group</taxon>
    </lineage>
</organism>
<dbReference type="Proteomes" id="UP001158961">
    <property type="component" value="Plasmid P4"/>
</dbReference>
<dbReference type="PIRSF" id="PIRSF016184">
    <property type="entry name" value="PhzC_PhzF"/>
    <property type="match status" value="1"/>
</dbReference>
<accession>A0AAN2FII2</accession>
<dbReference type="GO" id="GO:0005737">
    <property type="term" value="C:cytoplasm"/>
    <property type="evidence" value="ECO:0007669"/>
    <property type="project" value="TreeGrafter"/>
</dbReference>
<dbReference type="RefSeq" id="WP_031594652.1">
    <property type="nucleotide sequence ID" value="NZ_OW970319.1"/>
</dbReference>
<evidence type="ECO:0000256" key="1">
    <source>
        <dbReference type="ARBA" id="ARBA00008270"/>
    </source>
</evidence>
<sequence length="264" mass="28853">MFLKMFQVDAFSDRVFGGNPAAVLVLEDWLSDNLMQSIAAENNLAETAFVKRAGDSWDLRWFTPTVEVDFCGHATLATAHVLVTEYGITGPLSFSARVGQLKVKVKEDGYLLDLPCIPPEEMTQLPEILSPVFNGQAQYWFRNFENIFVVLSGEDAVRACQPDLHVLAGLGPVGVVVTGQSTASQYDFVSRYFAPGAGIPEDPVTGSIHATLAPYWAEKLGKNKLSAWQASLRGGHLLCELKEDRVVIEGKAVTFMKADICIPA</sequence>
<dbReference type="InterPro" id="IPR003719">
    <property type="entry name" value="Phenazine_PhzF-like"/>
</dbReference>
<proteinExistence type="inferred from homology"/>
<evidence type="ECO:0000313" key="5">
    <source>
        <dbReference type="Proteomes" id="UP001158961"/>
    </source>
</evidence>
<evidence type="ECO:0000256" key="2">
    <source>
        <dbReference type="ARBA" id="ARBA00023235"/>
    </source>
</evidence>
<evidence type="ECO:0000313" key="4">
    <source>
        <dbReference type="EMBL" id="CAH6384779.1"/>
    </source>
</evidence>
<protein>
    <submittedName>
        <fullName evidence="4">PhzF family phenazine biosynthesis protein</fullName>
    </submittedName>
</protein>
<geneLocation type="plasmid" evidence="4 5">
    <name>P4</name>
</geneLocation>
<dbReference type="EMBL" id="OW970319">
    <property type="protein sequence ID" value="CAH6384779.1"/>
    <property type="molecule type" value="Genomic_DNA"/>
</dbReference>
<comment type="similarity">
    <text evidence="1">Belongs to the PhzF family.</text>
</comment>
<dbReference type="Gene3D" id="3.10.310.10">
    <property type="entry name" value="Diaminopimelate Epimerase, Chain A, domain 1"/>
    <property type="match status" value="2"/>
</dbReference>
<dbReference type="PANTHER" id="PTHR13774">
    <property type="entry name" value="PHENAZINE BIOSYNTHESIS PROTEIN"/>
    <property type="match status" value="1"/>
</dbReference>
<name>A0AAN2FII2_ENTAG</name>
<evidence type="ECO:0000256" key="3">
    <source>
        <dbReference type="PIRSR" id="PIRSR016184-1"/>
    </source>
</evidence>
<keyword evidence="2" id="KW-0413">Isomerase</keyword>
<dbReference type="AlphaFoldDB" id="A0AAN2FII2"/>
<dbReference type="GO" id="GO:0016853">
    <property type="term" value="F:isomerase activity"/>
    <property type="evidence" value="ECO:0007669"/>
    <property type="project" value="UniProtKB-KW"/>
</dbReference>
<gene>
    <name evidence="4" type="ORF">DAPPPG734_25585</name>
</gene>
<dbReference type="NCBIfam" id="TIGR00654">
    <property type="entry name" value="PhzF_family"/>
    <property type="match status" value="1"/>
</dbReference>
<dbReference type="Pfam" id="PF02567">
    <property type="entry name" value="PhzC-PhzF"/>
    <property type="match status" value="1"/>
</dbReference>
<reference evidence="4" key="1">
    <citation type="submission" date="2022-05" db="EMBL/GenBank/DDBJ databases">
        <authorList>
            <person name="Pothier F. J."/>
        </authorList>
    </citation>
    <scope>NUCLEOTIDE SEQUENCE</scope>
    <source>
        <strain evidence="4">DAPP-PG734</strain>
        <plasmid evidence="4">P4</plasmid>
    </source>
</reference>
<keyword evidence="4" id="KW-0614">Plasmid</keyword>